<feature type="transmembrane region" description="Helical" evidence="6">
    <location>
        <begin position="75"/>
        <end position="96"/>
    </location>
</feature>
<evidence type="ECO:0000313" key="8">
    <source>
        <dbReference type="EMBL" id="KAJ6227515.1"/>
    </source>
</evidence>
<dbReference type="Pfam" id="PF01490">
    <property type="entry name" value="Aa_trans"/>
    <property type="match status" value="2"/>
</dbReference>
<dbReference type="PANTHER" id="PTHR16189:SF2">
    <property type="entry name" value="AMINO ACID TRANSPORTER TRANSMEMBRANE DOMAIN-CONTAINING PROTEIN"/>
    <property type="match status" value="1"/>
</dbReference>
<feature type="transmembrane region" description="Helical" evidence="6">
    <location>
        <begin position="320"/>
        <end position="339"/>
    </location>
</feature>
<feature type="transmembrane region" description="Helical" evidence="6">
    <location>
        <begin position="428"/>
        <end position="451"/>
    </location>
</feature>
<comment type="caution">
    <text evidence="8">The sequence shown here is derived from an EMBL/GenBank/DDBJ whole genome shotgun (WGS) entry which is preliminary data.</text>
</comment>
<evidence type="ECO:0000256" key="5">
    <source>
        <dbReference type="SAM" id="MobiDB-lite"/>
    </source>
</evidence>
<dbReference type="Gene3D" id="1.20.1740.10">
    <property type="entry name" value="Amino acid/polyamine transporter I"/>
    <property type="match status" value="1"/>
</dbReference>
<evidence type="ECO:0000256" key="4">
    <source>
        <dbReference type="ARBA" id="ARBA00023136"/>
    </source>
</evidence>
<feature type="domain" description="Amino acid transporter transmembrane" evidence="7">
    <location>
        <begin position="46"/>
        <end position="94"/>
    </location>
</feature>
<evidence type="ECO:0000259" key="7">
    <source>
        <dbReference type="Pfam" id="PF01490"/>
    </source>
</evidence>
<feature type="domain" description="Amino acid transporter transmembrane" evidence="7">
    <location>
        <begin position="253"/>
        <end position="585"/>
    </location>
</feature>
<feature type="transmembrane region" description="Helical" evidence="6">
    <location>
        <begin position="351"/>
        <end position="369"/>
    </location>
</feature>
<dbReference type="PANTHER" id="PTHR16189">
    <property type="entry name" value="TRANSMEMBRANE PROTEIN 104-RELATED"/>
    <property type="match status" value="1"/>
</dbReference>
<dbReference type="InterPro" id="IPR013057">
    <property type="entry name" value="AA_transpt_TM"/>
</dbReference>
<evidence type="ECO:0000256" key="3">
    <source>
        <dbReference type="ARBA" id="ARBA00022989"/>
    </source>
</evidence>
<dbReference type="EMBL" id="JAOAOG010000334">
    <property type="protein sequence ID" value="KAJ6227515.1"/>
    <property type="molecule type" value="Genomic_DNA"/>
</dbReference>
<feature type="transmembrane region" description="Helical" evidence="6">
    <location>
        <begin position="47"/>
        <end position="69"/>
    </location>
</feature>
<feature type="region of interest" description="Disordered" evidence="5">
    <location>
        <begin position="118"/>
        <end position="163"/>
    </location>
</feature>
<organism evidence="8 9">
    <name type="scientific">Anaeramoeba flamelloides</name>
    <dbReference type="NCBI Taxonomy" id="1746091"/>
    <lineage>
        <taxon>Eukaryota</taxon>
        <taxon>Metamonada</taxon>
        <taxon>Anaeramoebidae</taxon>
        <taxon>Anaeramoeba</taxon>
    </lineage>
</organism>
<keyword evidence="2 6" id="KW-0812">Transmembrane</keyword>
<evidence type="ECO:0000256" key="1">
    <source>
        <dbReference type="ARBA" id="ARBA00004370"/>
    </source>
</evidence>
<evidence type="ECO:0000313" key="9">
    <source>
        <dbReference type="Proteomes" id="UP001150062"/>
    </source>
</evidence>
<protein>
    <recommendedName>
        <fullName evidence="7">Amino acid transporter transmembrane domain-containing protein</fullName>
    </recommendedName>
</protein>
<evidence type="ECO:0000256" key="2">
    <source>
        <dbReference type="ARBA" id="ARBA00022692"/>
    </source>
</evidence>
<gene>
    <name evidence="8" type="ORF">M0813_09754</name>
</gene>
<dbReference type="Proteomes" id="UP001150062">
    <property type="component" value="Unassembled WGS sequence"/>
</dbReference>
<feature type="transmembrane region" description="Helical" evidence="6">
    <location>
        <begin position="267"/>
        <end position="288"/>
    </location>
</feature>
<sequence length="625" mass="71585">MFLLEFIDGGEKITQEKFYFFKMMNILNFCKKKQENNEQKDKSFSPFAAYSFSINYILGTGILCLPYAFYHGGLILSFIILLIVSVVSSITMMFTIESEARAETIIALHELQNKNIKVNYNDDNDDGDDRESAEDHENQNEDENENENQFNINSDYENDKDKENKNDQFTSFDLIQQYSETESSLFEDSDLLLSPTLSQDPDNEHFSLLYRPYQYRKTENIGNRSAQLKNYFKDSQLRFSPTFELKKRKFEINELCYIFMGRNGKRFYTVALSMYILGSLWSYSAVFAQTITTMLPISGITKGDTCEIDQPFSVNCNKNYILYLVLFAIFAIPVACRDLAEQKILQISLTIFRFVAVFVIILTTVLAMYTSNEDHYQNKNTPYIASYSLFNIHGSSIIFGSCVFSQVVHHSATIIAETVREKSKVRKIFNSAFLTTFLIYYTLGVVCSLYFGPNTKSIVTLNWLDYSGGIAPSSYWATFIKFVVVLFPAVDILSAFPINVVTLGTGLYNFFIPESTRKNQKNLKKKKILFRLVAAIPPIIGSMIIKEIPVLIVINGITGCFISYIIPAVLQYKSKQICKRIFKKDETPYSNFTSKRKIVMTILGFGVIALIITLTSSIYEQVQKK</sequence>
<feature type="transmembrane region" description="Helical" evidence="6">
    <location>
        <begin position="551"/>
        <end position="570"/>
    </location>
</feature>
<feature type="transmembrane region" description="Helical" evidence="6">
    <location>
        <begin position="482"/>
        <end position="508"/>
    </location>
</feature>
<reference evidence="8" key="1">
    <citation type="submission" date="2022-08" db="EMBL/GenBank/DDBJ databases">
        <title>Novel sulfate-reducing endosymbionts in the free-living metamonad Anaeramoeba.</title>
        <authorList>
            <person name="Jerlstrom-Hultqvist J."/>
            <person name="Cepicka I."/>
            <person name="Gallot-Lavallee L."/>
            <person name="Salas-Leiva D."/>
            <person name="Curtis B.A."/>
            <person name="Zahonova K."/>
            <person name="Pipaliya S."/>
            <person name="Dacks J."/>
            <person name="Roger A.J."/>
        </authorList>
    </citation>
    <scope>NUCLEOTIDE SEQUENCE</scope>
    <source>
        <strain evidence="8">Schooner1</strain>
    </source>
</reference>
<comment type="subcellular location">
    <subcellularLocation>
        <location evidence="1">Membrane</location>
    </subcellularLocation>
</comment>
<feature type="transmembrane region" description="Helical" evidence="6">
    <location>
        <begin position="598"/>
        <end position="619"/>
    </location>
</feature>
<feature type="transmembrane region" description="Helical" evidence="6">
    <location>
        <begin position="389"/>
        <end position="408"/>
    </location>
</feature>
<feature type="transmembrane region" description="Helical" evidence="6">
    <location>
        <begin position="528"/>
        <end position="545"/>
    </location>
</feature>
<keyword evidence="4 6" id="KW-0472">Membrane</keyword>
<keyword evidence="9" id="KW-1185">Reference proteome</keyword>
<name>A0ABQ8X4F5_9EUKA</name>
<proteinExistence type="predicted"/>
<keyword evidence="3 6" id="KW-1133">Transmembrane helix</keyword>
<evidence type="ECO:0000256" key="6">
    <source>
        <dbReference type="SAM" id="Phobius"/>
    </source>
</evidence>
<feature type="compositionally biased region" description="Acidic residues" evidence="5">
    <location>
        <begin position="122"/>
        <end position="132"/>
    </location>
</feature>
<accession>A0ABQ8X4F5</accession>